<dbReference type="EMBL" id="CP084167">
    <property type="protein sequence ID" value="UJG44200.1"/>
    <property type="molecule type" value="Genomic_DNA"/>
</dbReference>
<dbReference type="PANTHER" id="PTHR44936:SF10">
    <property type="entry name" value="SENSOR PROTEIN RSTB"/>
    <property type="match status" value="1"/>
</dbReference>
<feature type="transmembrane region" description="Helical" evidence="7">
    <location>
        <begin position="5"/>
        <end position="25"/>
    </location>
</feature>
<dbReference type="InterPro" id="IPR050980">
    <property type="entry name" value="2C_sensor_his_kinase"/>
</dbReference>
<feature type="transmembrane region" description="Helical" evidence="7">
    <location>
        <begin position="161"/>
        <end position="180"/>
    </location>
</feature>
<keyword evidence="7" id="KW-0472">Membrane</keyword>
<keyword evidence="6" id="KW-0067">ATP-binding</keyword>
<accession>A0A9Y1FP75</accession>
<dbReference type="GO" id="GO:0004673">
    <property type="term" value="F:protein histidine kinase activity"/>
    <property type="evidence" value="ECO:0007669"/>
    <property type="project" value="UniProtKB-EC"/>
</dbReference>
<feature type="domain" description="Histidine kinase/HSP90-like ATPase" evidence="8">
    <location>
        <begin position="305"/>
        <end position="410"/>
    </location>
</feature>
<dbReference type="Proteomes" id="UP001200513">
    <property type="component" value="Chromosome"/>
</dbReference>
<comment type="catalytic activity">
    <reaction evidence="1">
        <text>ATP + protein L-histidine = ADP + protein N-phospho-L-histidine.</text>
        <dbReference type="EC" id="2.7.13.3"/>
    </reaction>
</comment>
<dbReference type="Pfam" id="PF02518">
    <property type="entry name" value="HATPase_c"/>
    <property type="match status" value="1"/>
</dbReference>
<feature type="transmembrane region" description="Helical" evidence="7">
    <location>
        <begin position="61"/>
        <end position="81"/>
    </location>
</feature>
<evidence type="ECO:0000256" key="3">
    <source>
        <dbReference type="ARBA" id="ARBA00022679"/>
    </source>
</evidence>
<organism evidence="9">
    <name type="scientific">Candidatus Heimdallarchaeum endolithica</name>
    <dbReference type="NCBI Taxonomy" id="2876572"/>
    <lineage>
        <taxon>Archaea</taxon>
        <taxon>Promethearchaeati</taxon>
        <taxon>Candidatus Heimdallarchaeota</taxon>
        <taxon>Candidatus Heimdallarchaeia (ex Rinke et al. 2021) (nom. nud.)</taxon>
        <taxon>Candidatus Heimdallarchaeales</taxon>
        <taxon>Candidatus Heimdallarchaeaceae</taxon>
        <taxon>Candidatus Heimdallarchaeum</taxon>
    </lineage>
</organism>
<dbReference type="InterPro" id="IPR003594">
    <property type="entry name" value="HATPase_dom"/>
</dbReference>
<dbReference type="PANTHER" id="PTHR44936">
    <property type="entry name" value="SENSOR PROTEIN CREC"/>
    <property type="match status" value="1"/>
</dbReference>
<protein>
    <recommendedName>
        <fullName evidence="2">histidine kinase</fullName>
        <ecNumber evidence="2">2.7.13.3</ecNumber>
    </recommendedName>
</protein>
<feature type="transmembrane region" description="Helical" evidence="7">
    <location>
        <begin position="130"/>
        <end position="149"/>
    </location>
</feature>
<dbReference type="EC" id="2.7.13.3" evidence="2"/>
<name>A0A9Y1FP75_9ARCH</name>
<keyword evidence="5 9" id="KW-0418">Kinase</keyword>
<dbReference type="SUPFAM" id="SSF55874">
    <property type="entry name" value="ATPase domain of HSP90 chaperone/DNA topoisomerase II/histidine kinase"/>
    <property type="match status" value="1"/>
</dbReference>
<keyword evidence="7" id="KW-0812">Transmembrane</keyword>
<evidence type="ECO:0000313" key="9">
    <source>
        <dbReference type="EMBL" id="UJG44200.1"/>
    </source>
</evidence>
<evidence type="ECO:0000256" key="1">
    <source>
        <dbReference type="ARBA" id="ARBA00000085"/>
    </source>
</evidence>
<evidence type="ECO:0000256" key="2">
    <source>
        <dbReference type="ARBA" id="ARBA00012438"/>
    </source>
</evidence>
<keyword evidence="7" id="KW-1133">Transmembrane helix</keyword>
<dbReference type="Gene3D" id="3.30.565.10">
    <property type="entry name" value="Histidine kinase-like ATPase, C-terminal domain"/>
    <property type="match status" value="1"/>
</dbReference>
<dbReference type="InterPro" id="IPR004358">
    <property type="entry name" value="Sig_transdc_His_kin-like_C"/>
</dbReference>
<proteinExistence type="predicted"/>
<dbReference type="AlphaFoldDB" id="A0A9Y1FP75"/>
<dbReference type="InterPro" id="IPR036890">
    <property type="entry name" value="HATPase_C_sf"/>
</dbReference>
<feature type="transmembrane region" description="Helical" evidence="7">
    <location>
        <begin position="101"/>
        <end position="123"/>
    </location>
</feature>
<reference evidence="9" key="1">
    <citation type="journal article" date="2022" name="Nat. Microbiol.">
        <title>Unique mobile elements and scalable gene flow at the prokaryote-eukaryote boundary revealed by circularized Asgard archaea genomes.</title>
        <authorList>
            <person name="Wu F."/>
            <person name="Speth D.R."/>
            <person name="Philosof A."/>
            <person name="Cremiere A."/>
            <person name="Narayanan A."/>
            <person name="Barco R.A."/>
            <person name="Connon S.A."/>
            <person name="Amend J.P."/>
            <person name="Antoshechkin I.A."/>
            <person name="Orphan V.J."/>
        </authorList>
    </citation>
    <scope>NUCLEOTIDE SEQUENCE</scope>
    <source>
        <strain evidence="9">PR6</strain>
    </source>
</reference>
<feature type="transmembrane region" description="Helical" evidence="7">
    <location>
        <begin position="31"/>
        <end position="49"/>
    </location>
</feature>
<dbReference type="GO" id="GO:0005524">
    <property type="term" value="F:ATP binding"/>
    <property type="evidence" value="ECO:0007669"/>
    <property type="project" value="UniProtKB-KW"/>
</dbReference>
<sequence>MLYTLIVIIVIIAITILFYIIISPFIENADIIFFSMILSGYFPLFFLILTRIYKDREFLTFYSLLPGLILFSFLIFSVFSLKQTILSFLLSEYDVFYFNYLFVKISLDVAILSLTVSLFSIYYQQKKFNIFTMGMISVIFLYLSDLFSILEYFNIVKTSKFSSIFFIYIFITIIIFSFIYPKPQVKTLTEIEREKEELSVLYKETEELVHFLVILNKFFRHDLNNDLVVLSSSLELYRETGDKQFLDLLDSRIKEVESRINKQISTKDILSNIEIQKIPISFITNISYLFNNVSVKLPKKKIFVRGNKLLNLIIYNIISNAFIHGEKTTKVEIECFVENSFAHIKIKDNGKGMTDEEKESVLQSELPRTNSGGVGLSLARRTIESLGGKLYFSDNKPSGLLVSLLIPLWEEKKEK</sequence>
<evidence type="ECO:0000256" key="6">
    <source>
        <dbReference type="ARBA" id="ARBA00022840"/>
    </source>
</evidence>
<evidence type="ECO:0000256" key="5">
    <source>
        <dbReference type="ARBA" id="ARBA00022777"/>
    </source>
</evidence>
<keyword evidence="4" id="KW-0547">Nucleotide-binding</keyword>
<dbReference type="PRINTS" id="PR00344">
    <property type="entry name" value="BCTRLSENSOR"/>
</dbReference>
<evidence type="ECO:0000259" key="8">
    <source>
        <dbReference type="SMART" id="SM00387"/>
    </source>
</evidence>
<evidence type="ECO:0000256" key="7">
    <source>
        <dbReference type="SAM" id="Phobius"/>
    </source>
</evidence>
<dbReference type="SMART" id="SM00387">
    <property type="entry name" value="HATPase_c"/>
    <property type="match status" value="1"/>
</dbReference>
<evidence type="ECO:0000256" key="4">
    <source>
        <dbReference type="ARBA" id="ARBA00022741"/>
    </source>
</evidence>
<gene>
    <name evidence="9" type="ORF">K9W46_03230</name>
</gene>
<keyword evidence="3" id="KW-0808">Transferase</keyword>